<accession>A0A3P3TYH2</accession>
<comment type="caution">
    <text evidence="1">The sequence shown here is derived from an EMBL/GenBank/DDBJ whole genome shotgun (WGS) entry which is preliminary data.</text>
</comment>
<organism evidence="1 2">
    <name type="scientific">Paenibacillus oralis</name>
    <dbReference type="NCBI Taxonomy" id="2490856"/>
    <lineage>
        <taxon>Bacteria</taxon>
        <taxon>Bacillati</taxon>
        <taxon>Bacillota</taxon>
        <taxon>Bacilli</taxon>
        <taxon>Bacillales</taxon>
        <taxon>Paenibacillaceae</taxon>
        <taxon>Paenibacillus</taxon>
    </lineage>
</organism>
<proteinExistence type="predicted"/>
<sequence length="95" mass="10584">MLSVTLDIDASQAIKKLEKVNGLLDEMVHKLNVLNQNAPNDDIVVLRELGQVQSIHDLVNICPTITVRTETKSMSFDEIVDRISETIKSEMGIHA</sequence>
<dbReference type="EMBL" id="RRCN01000001">
    <property type="protein sequence ID" value="RRJ62399.1"/>
    <property type="molecule type" value="Genomic_DNA"/>
</dbReference>
<dbReference type="Proteomes" id="UP000267017">
    <property type="component" value="Unassembled WGS sequence"/>
</dbReference>
<dbReference type="AlphaFoldDB" id="A0A3P3TYH2"/>
<keyword evidence="2" id="KW-1185">Reference proteome</keyword>
<reference evidence="1 2" key="1">
    <citation type="submission" date="2018-11" db="EMBL/GenBank/DDBJ databases">
        <title>Genome sequencing of Paenibacillus sp. KCOM 3021 (= ChDC PVNT-B20).</title>
        <authorList>
            <person name="Kook J.-K."/>
            <person name="Park S.-N."/>
            <person name="Lim Y.K."/>
        </authorList>
    </citation>
    <scope>NUCLEOTIDE SEQUENCE [LARGE SCALE GENOMIC DNA]</scope>
    <source>
        <strain evidence="1 2">KCOM 3021</strain>
    </source>
</reference>
<evidence type="ECO:0000313" key="1">
    <source>
        <dbReference type="EMBL" id="RRJ62399.1"/>
    </source>
</evidence>
<gene>
    <name evidence="1" type="ORF">EHV15_05115</name>
</gene>
<protein>
    <submittedName>
        <fullName evidence="1">Uncharacterized protein</fullName>
    </submittedName>
</protein>
<dbReference type="RefSeq" id="WP_128630286.1">
    <property type="nucleotide sequence ID" value="NZ_RRCN01000001.1"/>
</dbReference>
<name>A0A3P3TYH2_9BACL</name>
<evidence type="ECO:0000313" key="2">
    <source>
        <dbReference type="Proteomes" id="UP000267017"/>
    </source>
</evidence>